<dbReference type="EMBL" id="JAMYWD010000008">
    <property type="protein sequence ID" value="KAJ4963200.1"/>
    <property type="molecule type" value="Genomic_DNA"/>
</dbReference>
<dbReference type="GO" id="GO:0005345">
    <property type="term" value="F:purine nucleobase transmembrane transporter activity"/>
    <property type="evidence" value="ECO:0007669"/>
    <property type="project" value="UniProtKB-ARBA"/>
</dbReference>
<dbReference type="GO" id="GO:0015211">
    <property type="term" value="F:purine nucleoside transmembrane transporter activity"/>
    <property type="evidence" value="ECO:0007669"/>
    <property type="project" value="InterPro"/>
</dbReference>
<evidence type="ECO:0000256" key="1">
    <source>
        <dbReference type="ARBA" id="ARBA00004141"/>
    </source>
</evidence>
<name>A0A9Q0K5X1_9MAGN</name>
<keyword evidence="5 7" id="KW-1133">Transmembrane helix</keyword>
<evidence type="ECO:0000256" key="6">
    <source>
        <dbReference type="ARBA" id="ARBA00023136"/>
    </source>
</evidence>
<feature type="transmembrane region" description="Helical" evidence="7">
    <location>
        <begin position="91"/>
        <end position="115"/>
    </location>
</feature>
<keyword evidence="3" id="KW-0813">Transport</keyword>
<dbReference type="PANTHER" id="PTHR31376">
    <property type="entry name" value="OS09G0467300 PROTEIN-RELATED"/>
    <property type="match status" value="1"/>
</dbReference>
<keyword evidence="6 7" id="KW-0472">Membrane</keyword>
<feature type="transmembrane region" description="Helical" evidence="7">
    <location>
        <begin position="24"/>
        <end position="48"/>
    </location>
</feature>
<dbReference type="GO" id="GO:0016020">
    <property type="term" value="C:membrane"/>
    <property type="evidence" value="ECO:0007669"/>
    <property type="project" value="UniProtKB-SubCell"/>
</dbReference>
<dbReference type="InterPro" id="IPR037185">
    <property type="entry name" value="EmrE-like"/>
</dbReference>
<evidence type="ECO:0000256" key="7">
    <source>
        <dbReference type="SAM" id="Phobius"/>
    </source>
</evidence>
<comment type="caution">
    <text evidence="8">The sequence shown here is derived from an EMBL/GenBank/DDBJ whole genome shotgun (WGS) entry which is preliminary data.</text>
</comment>
<evidence type="ECO:0000256" key="3">
    <source>
        <dbReference type="ARBA" id="ARBA00022448"/>
    </source>
</evidence>
<gene>
    <name evidence="8" type="ORF">NE237_023139</name>
</gene>
<comment type="similarity">
    <text evidence="2">Belongs to the purine permeases (TC 2.A.7.14) family.</text>
</comment>
<proteinExistence type="inferred from homology"/>
<dbReference type="PANTHER" id="PTHR31376:SF1">
    <property type="entry name" value="PURINE PERMEASE 2"/>
    <property type="match status" value="1"/>
</dbReference>
<dbReference type="Proteomes" id="UP001141806">
    <property type="component" value="Unassembled WGS sequence"/>
</dbReference>
<organism evidence="8 9">
    <name type="scientific">Protea cynaroides</name>
    <dbReference type="NCBI Taxonomy" id="273540"/>
    <lineage>
        <taxon>Eukaryota</taxon>
        <taxon>Viridiplantae</taxon>
        <taxon>Streptophyta</taxon>
        <taxon>Embryophyta</taxon>
        <taxon>Tracheophyta</taxon>
        <taxon>Spermatophyta</taxon>
        <taxon>Magnoliopsida</taxon>
        <taxon>Proteales</taxon>
        <taxon>Proteaceae</taxon>
        <taxon>Protea</taxon>
    </lineage>
</organism>
<dbReference type="OrthoDB" id="1865379at2759"/>
<reference evidence="8" key="1">
    <citation type="journal article" date="2023" name="Plant J.">
        <title>The genome of the king protea, Protea cynaroides.</title>
        <authorList>
            <person name="Chang J."/>
            <person name="Duong T.A."/>
            <person name="Schoeman C."/>
            <person name="Ma X."/>
            <person name="Roodt D."/>
            <person name="Barker N."/>
            <person name="Li Z."/>
            <person name="Van de Peer Y."/>
            <person name="Mizrachi E."/>
        </authorList>
    </citation>
    <scope>NUCLEOTIDE SEQUENCE</scope>
    <source>
        <tissue evidence="8">Young leaves</tissue>
    </source>
</reference>
<dbReference type="SUPFAM" id="SSF103481">
    <property type="entry name" value="Multidrug resistance efflux transporter EmrE"/>
    <property type="match status" value="1"/>
</dbReference>
<evidence type="ECO:0000313" key="8">
    <source>
        <dbReference type="EMBL" id="KAJ4963200.1"/>
    </source>
</evidence>
<feature type="transmembrane region" description="Helical" evidence="7">
    <location>
        <begin position="122"/>
        <end position="142"/>
    </location>
</feature>
<feature type="transmembrane region" description="Helical" evidence="7">
    <location>
        <begin position="154"/>
        <end position="175"/>
    </location>
</feature>
<accession>A0A9Q0K5X1</accession>
<evidence type="ECO:0000256" key="5">
    <source>
        <dbReference type="ARBA" id="ARBA00022989"/>
    </source>
</evidence>
<dbReference type="Pfam" id="PF16913">
    <property type="entry name" value="PUNUT"/>
    <property type="match status" value="1"/>
</dbReference>
<comment type="subcellular location">
    <subcellularLocation>
        <location evidence="1">Membrane</location>
        <topology evidence="1">Multi-pass membrane protein</topology>
    </subcellularLocation>
</comment>
<evidence type="ECO:0000256" key="2">
    <source>
        <dbReference type="ARBA" id="ARBA00006213"/>
    </source>
</evidence>
<feature type="transmembrane region" description="Helical" evidence="7">
    <location>
        <begin position="60"/>
        <end position="79"/>
    </location>
</feature>
<keyword evidence="4 7" id="KW-0812">Transmembrane</keyword>
<sequence>MLGIENWGGPLVLKAYFQYGGKRIWFSSWLETGGWPIIIFPLVASYFYRRHSKGGGAKLFFMKPFLFIAGAVVGILTGLDDYLYAYGVDCLPASTSSLMIATWLAFTAIIAFFLVRQKFTAYSVNSVFLLTLATVVLAFHTSGDRPANESNKQYFMGFFMTLGAAALYGFVLPMVELTYKKSQTGHHLHCRRGDAACHLHLCNSFLHDRDDRK</sequence>
<keyword evidence="9" id="KW-1185">Reference proteome</keyword>
<dbReference type="InterPro" id="IPR030182">
    <property type="entry name" value="PUP_plant"/>
</dbReference>
<evidence type="ECO:0000256" key="4">
    <source>
        <dbReference type="ARBA" id="ARBA00022692"/>
    </source>
</evidence>
<protein>
    <submittedName>
        <fullName evidence="8">Uncharacterized protein</fullName>
    </submittedName>
</protein>
<dbReference type="AlphaFoldDB" id="A0A9Q0K5X1"/>
<evidence type="ECO:0000313" key="9">
    <source>
        <dbReference type="Proteomes" id="UP001141806"/>
    </source>
</evidence>